<feature type="region of interest" description="Disordered" evidence="2">
    <location>
        <begin position="215"/>
        <end position="297"/>
    </location>
</feature>
<proteinExistence type="predicted"/>
<dbReference type="InterPro" id="IPR013087">
    <property type="entry name" value="Znf_C2H2_type"/>
</dbReference>
<accession>A0A8X6FV83</accession>
<keyword evidence="1" id="KW-0863">Zinc-finger</keyword>
<organism evidence="4 5">
    <name type="scientific">Trichonephila clavata</name>
    <name type="common">Joro spider</name>
    <name type="synonym">Nephila clavata</name>
    <dbReference type="NCBI Taxonomy" id="2740835"/>
    <lineage>
        <taxon>Eukaryota</taxon>
        <taxon>Metazoa</taxon>
        <taxon>Ecdysozoa</taxon>
        <taxon>Arthropoda</taxon>
        <taxon>Chelicerata</taxon>
        <taxon>Arachnida</taxon>
        <taxon>Araneae</taxon>
        <taxon>Araneomorphae</taxon>
        <taxon>Entelegynae</taxon>
        <taxon>Araneoidea</taxon>
        <taxon>Nephilidae</taxon>
        <taxon>Trichonephila</taxon>
    </lineage>
</organism>
<keyword evidence="5" id="KW-1185">Reference proteome</keyword>
<feature type="compositionally biased region" description="Polar residues" evidence="2">
    <location>
        <begin position="97"/>
        <end position="108"/>
    </location>
</feature>
<dbReference type="GO" id="GO:0008270">
    <property type="term" value="F:zinc ion binding"/>
    <property type="evidence" value="ECO:0007669"/>
    <property type="project" value="UniProtKB-KW"/>
</dbReference>
<keyword evidence="1" id="KW-0479">Metal-binding</keyword>
<name>A0A8X6FV83_TRICU</name>
<dbReference type="AlphaFoldDB" id="A0A8X6FV83"/>
<evidence type="ECO:0000256" key="1">
    <source>
        <dbReference type="PROSITE-ProRule" id="PRU00042"/>
    </source>
</evidence>
<evidence type="ECO:0000259" key="3">
    <source>
        <dbReference type="PROSITE" id="PS50157"/>
    </source>
</evidence>
<gene>
    <name evidence="4" type="ORF">TNCT_333761</name>
</gene>
<feature type="domain" description="C2H2-type" evidence="3">
    <location>
        <begin position="30"/>
        <end position="52"/>
    </location>
</feature>
<dbReference type="OrthoDB" id="6473639at2759"/>
<protein>
    <recommendedName>
        <fullName evidence="3">C2H2-type domain-containing protein</fullName>
    </recommendedName>
</protein>
<dbReference type="PROSITE" id="PS00028">
    <property type="entry name" value="ZINC_FINGER_C2H2_1"/>
    <property type="match status" value="1"/>
</dbReference>
<feature type="compositionally biased region" description="Basic residues" evidence="2">
    <location>
        <begin position="287"/>
        <end position="297"/>
    </location>
</feature>
<sequence>MDTISTISPSPVAERTRAAVSAIDNATRNIACIICGDTFNSLYVLKTHLKKHMRCGRRNKAIRNVDKLLGPRCTPTPPERATEDKFRELFPEEFRDLSNQGGQSTDTDASPIGGDVNSPQDTGLQDENVLDENVGATSTPTISSVFAPAKHWTVEFSPTHRSPQENSGTVEMTAAPPTTAANQVTTEQEAQPSQGEINILDLLLGSQEETLLEPEPPAGQQLQTGSLGRRSQEAQPRSSQREGEAAPLRKAPQDRKRKKPVPVHELQSWVLHGHQTAGTLGRGKGAAGRHRRHTASR</sequence>
<comment type="caution">
    <text evidence="4">The sequence shown here is derived from an EMBL/GenBank/DDBJ whole genome shotgun (WGS) entry which is preliminary data.</text>
</comment>
<dbReference type="EMBL" id="BMAO01033498">
    <property type="protein sequence ID" value="GFQ89962.1"/>
    <property type="molecule type" value="Genomic_DNA"/>
</dbReference>
<dbReference type="Proteomes" id="UP000887116">
    <property type="component" value="Unassembled WGS sequence"/>
</dbReference>
<evidence type="ECO:0000256" key="2">
    <source>
        <dbReference type="SAM" id="MobiDB-lite"/>
    </source>
</evidence>
<evidence type="ECO:0000313" key="4">
    <source>
        <dbReference type="EMBL" id="GFQ89962.1"/>
    </source>
</evidence>
<keyword evidence="1" id="KW-0862">Zinc</keyword>
<evidence type="ECO:0000313" key="5">
    <source>
        <dbReference type="Proteomes" id="UP000887116"/>
    </source>
</evidence>
<feature type="region of interest" description="Disordered" evidence="2">
    <location>
        <begin position="95"/>
        <end position="125"/>
    </location>
</feature>
<reference evidence="4" key="1">
    <citation type="submission" date="2020-07" db="EMBL/GenBank/DDBJ databases">
        <title>Multicomponent nature underlies the extraordinary mechanical properties of spider dragline silk.</title>
        <authorList>
            <person name="Kono N."/>
            <person name="Nakamura H."/>
            <person name="Mori M."/>
            <person name="Yoshida Y."/>
            <person name="Ohtoshi R."/>
            <person name="Malay A.D."/>
            <person name="Moran D.A.P."/>
            <person name="Tomita M."/>
            <person name="Numata K."/>
            <person name="Arakawa K."/>
        </authorList>
    </citation>
    <scope>NUCLEOTIDE SEQUENCE</scope>
</reference>
<dbReference type="PROSITE" id="PS50157">
    <property type="entry name" value="ZINC_FINGER_C2H2_2"/>
    <property type="match status" value="1"/>
</dbReference>